<accession>A0A4Z1PHJ8</accession>
<proteinExistence type="predicted"/>
<reference evidence="1 2" key="1">
    <citation type="submission" date="2019-04" db="EMBL/GenBank/DDBJ databases">
        <title>High contiguity whole genome sequence and gene annotation resource for two Venturia nashicola isolates.</title>
        <authorList>
            <person name="Prokchorchik M."/>
            <person name="Won K."/>
            <person name="Lee Y."/>
            <person name="Choi E.D."/>
            <person name="Segonzac C."/>
            <person name="Sohn K.H."/>
        </authorList>
    </citation>
    <scope>NUCLEOTIDE SEQUENCE [LARGE SCALE GENOMIC DNA]</scope>
    <source>
        <strain evidence="1 2">PRI2</strain>
    </source>
</reference>
<dbReference type="Proteomes" id="UP000298493">
    <property type="component" value="Unassembled WGS sequence"/>
</dbReference>
<evidence type="ECO:0000313" key="1">
    <source>
        <dbReference type="EMBL" id="TID27307.1"/>
    </source>
</evidence>
<keyword evidence="2" id="KW-1185">Reference proteome</keyword>
<evidence type="ECO:0000313" key="2">
    <source>
        <dbReference type="Proteomes" id="UP000298493"/>
    </source>
</evidence>
<sequence length="230" mass="25503">MEIHSGHGLVDPVHCCQWTFVDELTLRRLNHVRPSCGESIFLLAGVTVLSGAVLNTYHGGLGGGAIGDPAREESLHLGEPRLLRKRCRHDEMLDEVESACEDTPGLATPRIHLAPLICISWRLLKTQTTETNPGYSKLPKDRKISGTCSLFLPGALVPTIFNEAFHPSAMFREYWQFFESISPESLSNDDEISKPSACYAEPHQQHRNPPNCIRADYTYTQYSAPAATTA</sequence>
<gene>
    <name evidence="1" type="ORF">E6O75_ATG00074</name>
</gene>
<comment type="caution">
    <text evidence="1">The sequence shown here is derived from an EMBL/GenBank/DDBJ whole genome shotgun (WGS) entry which is preliminary data.</text>
</comment>
<dbReference type="AlphaFoldDB" id="A0A4Z1PHJ8"/>
<protein>
    <submittedName>
        <fullName evidence="1">Uncharacterized protein</fullName>
    </submittedName>
</protein>
<organism evidence="1 2">
    <name type="scientific">Venturia nashicola</name>
    <dbReference type="NCBI Taxonomy" id="86259"/>
    <lineage>
        <taxon>Eukaryota</taxon>
        <taxon>Fungi</taxon>
        <taxon>Dikarya</taxon>
        <taxon>Ascomycota</taxon>
        <taxon>Pezizomycotina</taxon>
        <taxon>Dothideomycetes</taxon>
        <taxon>Pleosporomycetidae</taxon>
        <taxon>Venturiales</taxon>
        <taxon>Venturiaceae</taxon>
        <taxon>Venturia</taxon>
    </lineage>
</organism>
<name>A0A4Z1PHJ8_9PEZI</name>
<dbReference type="EMBL" id="SNSC02000001">
    <property type="protein sequence ID" value="TID27307.1"/>
    <property type="molecule type" value="Genomic_DNA"/>
</dbReference>